<proteinExistence type="predicted"/>
<protein>
    <submittedName>
        <fullName evidence="2">Uncharacterized protein</fullName>
    </submittedName>
</protein>
<dbReference type="EMBL" id="JAUKUD010000006">
    <property type="protein sequence ID" value="KAK0740082.1"/>
    <property type="molecule type" value="Genomic_DNA"/>
</dbReference>
<dbReference type="AlphaFoldDB" id="A0AA40BTH7"/>
<sequence>MKSIANILLISVLLPLLGSVSATPAASDLLGTEHIDYPEPRGYVTLNGTELEHDLEARTHNNPALEYRYYSGATCSGTTRTNRVRDGICYDLETGSARIIRFYGDCHTVRQHTGRGCTGNRRDTSSTSTCMTFAGLYKSFQVYCRT</sequence>
<gene>
    <name evidence="2" type="ORF">B0T18DRAFT_417173</name>
</gene>
<feature type="signal peptide" evidence="1">
    <location>
        <begin position="1"/>
        <end position="22"/>
    </location>
</feature>
<evidence type="ECO:0000256" key="1">
    <source>
        <dbReference type="SAM" id="SignalP"/>
    </source>
</evidence>
<name>A0AA40BTH7_9PEZI</name>
<evidence type="ECO:0000313" key="3">
    <source>
        <dbReference type="Proteomes" id="UP001172155"/>
    </source>
</evidence>
<evidence type="ECO:0000313" key="2">
    <source>
        <dbReference type="EMBL" id="KAK0740082.1"/>
    </source>
</evidence>
<organism evidence="2 3">
    <name type="scientific">Schizothecium vesticola</name>
    <dbReference type="NCBI Taxonomy" id="314040"/>
    <lineage>
        <taxon>Eukaryota</taxon>
        <taxon>Fungi</taxon>
        <taxon>Dikarya</taxon>
        <taxon>Ascomycota</taxon>
        <taxon>Pezizomycotina</taxon>
        <taxon>Sordariomycetes</taxon>
        <taxon>Sordariomycetidae</taxon>
        <taxon>Sordariales</taxon>
        <taxon>Schizotheciaceae</taxon>
        <taxon>Schizothecium</taxon>
    </lineage>
</organism>
<keyword evidence="3" id="KW-1185">Reference proteome</keyword>
<comment type="caution">
    <text evidence="2">The sequence shown here is derived from an EMBL/GenBank/DDBJ whole genome shotgun (WGS) entry which is preliminary data.</text>
</comment>
<feature type="chain" id="PRO_5041298220" evidence="1">
    <location>
        <begin position="23"/>
        <end position="146"/>
    </location>
</feature>
<accession>A0AA40BTH7</accession>
<reference evidence="2" key="1">
    <citation type="submission" date="2023-06" db="EMBL/GenBank/DDBJ databases">
        <title>Genome-scale phylogeny and comparative genomics of the fungal order Sordariales.</title>
        <authorList>
            <consortium name="Lawrence Berkeley National Laboratory"/>
            <person name="Hensen N."/>
            <person name="Bonometti L."/>
            <person name="Westerberg I."/>
            <person name="Brannstrom I.O."/>
            <person name="Guillou S."/>
            <person name="Cros-Aarteil S."/>
            <person name="Calhoun S."/>
            <person name="Haridas S."/>
            <person name="Kuo A."/>
            <person name="Mondo S."/>
            <person name="Pangilinan J."/>
            <person name="Riley R."/>
            <person name="LaButti K."/>
            <person name="Andreopoulos B."/>
            <person name="Lipzen A."/>
            <person name="Chen C."/>
            <person name="Yanf M."/>
            <person name="Daum C."/>
            <person name="Ng V."/>
            <person name="Clum A."/>
            <person name="Steindorff A."/>
            <person name="Ohm R."/>
            <person name="Martin F."/>
            <person name="Silar P."/>
            <person name="Natvig D."/>
            <person name="Lalanne C."/>
            <person name="Gautier V."/>
            <person name="Ament-velasquez S.L."/>
            <person name="Kruys A."/>
            <person name="Hutchinson M.I."/>
            <person name="Powell A.J."/>
            <person name="Barry K."/>
            <person name="Miller A.N."/>
            <person name="Grigoriev I.V."/>
            <person name="Debuchy R."/>
            <person name="Gladieux P."/>
            <person name="Thoren M.H."/>
            <person name="Johannesson H."/>
        </authorList>
    </citation>
    <scope>NUCLEOTIDE SEQUENCE</scope>
    <source>
        <strain evidence="2">SMH3187-1</strain>
    </source>
</reference>
<dbReference type="Proteomes" id="UP001172155">
    <property type="component" value="Unassembled WGS sequence"/>
</dbReference>
<keyword evidence="1" id="KW-0732">Signal</keyword>